<feature type="compositionally biased region" description="Basic and acidic residues" evidence="5">
    <location>
        <begin position="65"/>
        <end position="74"/>
    </location>
</feature>
<keyword evidence="7" id="KW-1185">Reference proteome</keyword>
<dbReference type="GO" id="GO:0004864">
    <property type="term" value="F:protein phosphatase inhibitor activity"/>
    <property type="evidence" value="ECO:0007669"/>
    <property type="project" value="UniProtKB-KW"/>
</dbReference>
<keyword evidence="4" id="KW-0131">Cell cycle</keyword>
<comment type="function">
    <text evidence="4">Protein phosphatase inhibitor that specifically inhibits protein phosphatase 2A (PP2A) during mitosis.</text>
</comment>
<reference evidence="8" key="1">
    <citation type="submission" date="2017-02" db="UniProtKB">
        <authorList>
            <consortium name="WormBaseParasite"/>
        </authorList>
    </citation>
    <scope>IDENTIFICATION</scope>
</reference>
<dbReference type="WBParaSite" id="TCLT_0000465401-mRNA-1">
    <property type="protein sequence ID" value="TCLT_0000465401-mRNA-1"/>
    <property type="gene ID" value="TCLT_0000465401"/>
</dbReference>
<dbReference type="Proteomes" id="UP000276776">
    <property type="component" value="Unassembled WGS sequence"/>
</dbReference>
<reference evidence="6 7" key="2">
    <citation type="submission" date="2018-11" db="EMBL/GenBank/DDBJ databases">
        <authorList>
            <consortium name="Pathogen Informatics"/>
        </authorList>
    </citation>
    <scope>NUCLEOTIDE SEQUENCE [LARGE SCALE GENOMIC DNA]</scope>
</reference>
<dbReference type="InterPro" id="IPR006760">
    <property type="entry name" value="Endosulphine"/>
</dbReference>
<evidence type="ECO:0000256" key="1">
    <source>
        <dbReference type="ARBA" id="ARBA00010520"/>
    </source>
</evidence>
<feature type="region of interest" description="Disordered" evidence="5">
    <location>
        <begin position="114"/>
        <end position="159"/>
    </location>
</feature>
<accession>A0A0N5CWD5</accession>
<keyword evidence="4" id="KW-0963">Cytoplasm</keyword>
<dbReference type="PANTHER" id="PTHR10358">
    <property type="entry name" value="ENDOSULFINE"/>
    <property type="match status" value="1"/>
</dbReference>
<dbReference type="GO" id="GO:0051301">
    <property type="term" value="P:cell division"/>
    <property type="evidence" value="ECO:0007669"/>
    <property type="project" value="UniProtKB-KW"/>
</dbReference>
<evidence type="ECO:0000256" key="2">
    <source>
        <dbReference type="ARBA" id="ARBA00022776"/>
    </source>
</evidence>
<dbReference type="EMBL" id="UYYF01004297">
    <property type="protein sequence ID" value="VDN01786.1"/>
    <property type="molecule type" value="Genomic_DNA"/>
</dbReference>
<proteinExistence type="inferred from homology"/>
<evidence type="ECO:0000313" key="6">
    <source>
        <dbReference type="EMBL" id="VDN01786.1"/>
    </source>
</evidence>
<evidence type="ECO:0000256" key="5">
    <source>
        <dbReference type="SAM" id="MobiDB-lite"/>
    </source>
</evidence>
<dbReference type="PANTHER" id="PTHR10358:SF6">
    <property type="entry name" value="ENDOSULFINE, ISOFORM A"/>
    <property type="match status" value="1"/>
</dbReference>
<evidence type="ECO:0000313" key="8">
    <source>
        <dbReference type="WBParaSite" id="TCLT_0000465401-mRNA-1"/>
    </source>
</evidence>
<comment type="similarity">
    <text evidence="1 4">Belongs to the endosulfine family.</text>
</comment>
<sequence length="159" mass="17939">MRGDVQDLKKTELAAEGFSIEKQQEQLLMNKLATSGRLPSKPQTAFLQKKLQQQRKFFDSGDYAMNKEKTKKPSADIPKTDLQCFHDPNTIPSVAEKKLSDVPLRVEVKPLGDESLLIPRPDTVPQRKSSIIYPSVHSKLSPQPHIHHSFHDNDAISES</sequence>
<dbReference type="STRING" id="103827.A0A0N5CWD5"/>
<name>A0A0N5CWD5_THECL</name>
<keyword evidence="4" id="KW-0132">Cell division</keyword>
<dbReference type="OrthoDB" id="5949865at2759"/>
<protein>
    <submittedName>
        <fullName evidence="8">cAMP-regulated phosphoprotein 19</fullName>
    </submittedName>
</protein>
<dbReference type="OMA" id="HDGQPTQ"/>
<keyword evidence="3 4" id="KW-0650">Protein phosphatase inhibitor</keyword>
<keyword evidence="2 4" id="KW-0498">Mitosis</keyword>
<feature type="compositionally biased region" description="Basic and acidic residues" evidence="5">
    <location>
        <begin position="149"/>
        <end position="159"/>
    </location>
</feature>
<feature type="region of interest" description="Disordered" evidence="5">
    <location>
        <begin position="59"/>
        <end position="83"/>
    </location>
</feature>
<gene>
    <name evidence="6" type="ORF">TCLT_LOCUS4643</name>
</gene>
<comment type="subcellular location">
    <subcellularLocation>
        <location evidence="4">Cytoplasm</location>
    </subcellularLocation>
</comment>
<dbReference type="GO" id="GO:0005737">
    <property type="term" value="C:cytoplasm"/>
    <property type="evidence" value="ECO:0007669"/>
    <property type="project" value="UniProtKB-SubCell"/>
</dbReference>
<evidence type="ECO:0000256" key="4">
    <source>
        <dbReference type="RuleBase" id="RU363120"/>
    </source>
</evidence>
<dbReference type="Pfam" id="PF04667">
    <property type="entry name" value="Endosulfine"/>
    <property type="match status" value="1"/>
</dbReference>
<evidence type="ECO:0000313" key="7">
    <source>
        <dbReference type="Proteomes" id="UP000276776"/>
    </source>
</evidence>
<evidence type="ECO:0000256" key="3">
    <source>
        <dbReference type="ARBA" id="ARBA00023272"/>
    </source>
</evidence>
<organism evidence="8">
    <name type="scientific">Thelazia callipaeda</name>
    <name type="common">Oriental eyeworm</name>
    <name type="synonym">Parasitic nematode</name>
    <dbReference type="NCBI Taxonomy" id="103827"/>
    <lineage>
        <taxon>Eukaryota</taxon>
        <taxon>Metazoa</taxon>
        <taxon>Ecdysozoa</taxon>
        <taxon>Nematoda</taxon>
        <taxon>Chromadorea</taxon>
        <taxon>Rhabditida</taxon>
        <taxon>Spirurina</taxon>
        <taxon>Spiruromorpha</taxon>
        <taxon>Thelazioidea</taxon>
        <taxon>Thelaziidae</taxon>
        <taxon>Thelazia</taxon>
    </lineage>
</organism>
<dbReference type="AlphaFoldDB" id="A0A0N5CWD5"/>